<dbReference type="Proteomes" id="UP000229498">
    <property type="component" value="Unassembled WGS sequence"/>
</dbReference>
<dbReference type="EMBL" id="PHIG01000035">
    <property type="protein sequence ID" value="PJK29200.1"/>
    <property type="molecule type" value="Genomic_DNA"/>
</dbReference>
<proteinExistence type="predicted"/>
<dbReference type="RefSeq" id="WP_109795843.1">
    <property type="nucleotide sequence ID" value="NZ_PHIG01000035.1"/>
</dbReference>
<dbReference type="FunFam" id="3.30.70.100:FF:000001">
    <property type="entry name" value="ATPase copper transporting beta"/>
    <property type="match status" value="1"/>
</dbReference>
<dbReference type="Gene3D" id="3.30.70.100">
    <property type="match status" value="1"/>
</dbReference>
<keyword evidence="4" id="KW-1185">Reference proteome</keyword>
<evidence type="ECO:0000259" key="2">
    <source>
        <dbReference type="PROSITE" id="PS50846"/>
    </source>
</evidence>
<dbReference type="InterPro" id="IPR036163">
    <property type="entry name" value="HMA_dom_sf"/>
</dbReference>
<keyword evidence="1" id="KW-0479">Metal-binding</keyword>
<dbReference type="PROSITE" id="PS50846">
    <property type="entry name" value="HMA_2"/>
    <property type="match status" value="1"/>
</dbReference>
<evidence type="ECO:0000256" key="1">
    <source>
        <dbReference type="ARBA" id="ARBA00022723"/>
    </source>
</evidence>
<evidence type="ECO:0000313" key="4">
    <source>
        <dbReference type="Proteomes" id="UP000229498"/>
    </source>
</evidence>
<feature type="domain" description="HMA" evidence="2">
    <location>
        <begin position="2"/>
        <end position="68"/>
    </location>
</feature>
<dbReference type="PANTHER" id="PTHR46594">
    <property type="entry name" value="P-TYPE CATION-TRANSPORTING ATPASE"/>
    <property type="match status" value="1"/>
</dbReference>
<dbReference type="CDD" id="cd00371">
    <property type="entry name" value="HMA"/>
    <property type="match status" value="1"/>
</dbReference>
<organism evidence="3 4">
    <name type="scientific">Minwuia thermotolerans</name>
    <dbReference type="NCBI Taxonomy" id="2056226"/>
    <lineage>
        <taxon>Bacteria</taxon>
        <taxon>Pseudomonadati</taxon>
        <taxon>Pseudomonadota</taxon>
        <taxon>Alphaproteobacteria</taxon>
        <taxon>Minwuiales</taxon>
        <taxon>Minwuiaceae</taxon>
        <taxon>Minwuia</taxon>
    </lineage>
</organism>
<protein>
    <submittedName>
        <fullName evidence="3">Cation transporter</fullName>
    </submittedName>
</protein>
<dbReference type="PROSITE" id="PS01047">
    <property type="entry name" value="HMA_1"/>
    <property type="match status" value="1"/>
</dbReference>
<dbReference type="PANTHER" id="PTHR46594:SF4">
    <property type="entry name" value="P-TYPE CATION-TRANSPORTING ATPASE"/>
    <property type="match status" value="1"/>
</dbReference>
<dbReference type="AlphaFoldDB" id="A0A2M9G0F8"/>
<dbReference type="InterPro" id="IPR017969">
    <property type="entry name" value="Heavy-metal-associated_CS"/>
</dbReference>
<dbReference type="GO" id="GO:0046872">
    <property type="term" value="F:metal ion binding"/>
    <property type="evidence" value="ECO:0007669"/>
    <property type="project" value="UniProtKB-KW"/>
</dbReference>
<dbReference type="InterPro" id="IPR006121">
    <property type="entry name" value="HMA_dom"/>
</dbReference>
<accession>A0A2M9G0F8</accession>
<reference evidence="3 4" key="1">
    <citation type="submission" date="2017-11" db="EMBL/GenBank/DDBJ databases">
        <title>Draft genome sequence of Rhizobiales bacterium SY3-13.</title>
        <authorList>
            <person name="Sun C."/>
        </authorList>
    </citation>
    <scope>NUCLEOTIDE SEQUENCE [LARGE SCALE GENOMIC DNA]</scope>
    <source>
        <strain evidence="3 4">SY3-13</strain>
    </source>
</reference>
<evidence type="ECO:0000313" key="3">
    <source>
        <dbReference type="EMBL" id="PJK29200.1"/>
    </source>
</evidence>
<name>A0A2M9G0F8_9PROT</name>
<gene>
    <name evidence="3" type="ORF">CVT23_12985</name>
</gene>
<dbReference type="SUPFAM" id="SSF55008">
    <property type="entry name" value="HMA, heavy metal-associated domain"/>
    <property type="match status" value="1"/>
</dbReference>
<comment type="caution">
    <text evidence="3">The sequence shown here is derived from an EMBL/GenBank/DDBJ whole genome shotgun (WGS) entry which is preliminary data.</text>
</comment>
<dbReference type="OrthoDB" id="9801832at2"/>
<sequence>MKTTTLTIEGMHCDGCARTIEVLVARVPGVRQAEVSFDERRARILHDQNAASTTDLVEAIAKGGFTANSN</sequence>
<dbReference type="Pfam" id="PF00403">
    <property type="entry name" value="HMA"/>
    <property type="match status" value="1"/>
</dbReference>